<dbReference type="STRING" id="1802202.A2730_00135"/>
<dbReference type="InterPro" id="IPR001789">
    <property type="entry name" value="Sig_transdc_resp-reg_receiver"/>
</dbReference>
<evidence type="ECO:0000313" key="5">
    <source>
        <dbReference type="Proteomes" id="UP000176855"/>
    </source>
</evidence>
<comment type="caution">
    <text evidence="4">The sequence shown here is derived from an EMBL/GenBank/DDBJ whole genome shotgun (WGS) entry which is preliminary data.</text>
</comment>
<evidence type="ECO:0000313" key="4">
    <source>
        <dbReference type="EMBL" id="OGZ63694.1"/>
    </source>
</evidence>
<dbReference type="EMBL" id="MHOO01000011">
    <property type="protein sequence ID" value="OGZ63694.1"/>
    <property type="molecule type" value="Genomic_DNA"/>
</dbReference>
<dbReference type="InterPro" id="IPR011006">
    <property type="entry name" value="CheY-like_superfamily"/>
</dbReference>
<dbReference type="Gene3D" id="3.40.50.2300">
    <property type="match status" value="1"/>
</dbReference>
<dbReference type="Proteomes" id="UP000176855">
    <property type="component" value="Unassembled WGS sequence"/>
</dbReference>
<feature type="modified residue" description="4-aspartylphosphate" evidence="2">
    <location>
        <position position="62"/>
    </location>
</feature>
<proteinExistence type="predicted"/>
<protein>
    <recommendedName>
        <fullName evidence="3">Response regulatory domain-containing protein</fullName>
    </recommendedName>
</protein>
<feature type="domain" description="Response regulatory" evidence="3">
    <location>
        <begin position="13"/>
        <end position="129"/>
    </location>
</feature>
<sequence>MTTENVTILHNKKILWVEDDTFLMDIIAKKLSQIGAILIYATEGSQALSIAAEKKPDIIILDILLPGLDGLEILSKLKFSPHTKDIPVIMFSNSDEESQVKESEKLGASGFFIKASVTLDDIIEKISEVLSK</sequence>
<dbReference type="SMART" id="SM00448">
    <property type="entry name" value="REC"/>
    <property type="match status" value="1"/>
</dbReference>
<name>A0A1G2HMD5_9BACT</name>
<evidence type="ECO:0000256" key="2">
    <source>
        <dbReference type="PROSITE-ProRule" id="PRU00169"/>
    </source>
</evidence>
<dbReference type="InterPro" id="IPR050595">
    <property type="entry name" value="Bact_response_regulator"/>
</dbReference>
<gene>
    <name evidence="4" type="ORF">A2730_00135</name>
</gene>
<accession>A0A1G2HMD5</accession>
<keyword evidence="1 2" id="KW-0597">Phosphoprotein</keyword>
<dbReference type="AlphaFoldDB" id="A0A1G2HMD5"/>
<reference evidence="4 5" key="1">
    <citation type="journal article" date="2016" name="Nat. Commun.">
        <title>Thousands of microbial genomes shed light on interconnected biogeochemical processes in an aquifer system.</title>
        <authorList>
            <person name="Anantharaman K."/>
            <person name="Brown C.T."/>
            <person name="Hug L.A."/>
            <person name="Sharon I."/>
            <person name="Castelle C.J."/>
            <person name="Probst A.J."/>
            <person name="Thomas B.C."/>
            <person name="Singh A."/>
            <person name="Wilkins M.J."/>
            <person name="Karaoz U."/>
            <person name="Brodie E.L."/>
            <person name="Williams K.H."/>
            <person name="Hubbard S.S."/>
            <person name="Banfield J.F."/>
        </authorList>
    </citation>
    <scope>NUCLEOTIDE SEQUENCE [LARGE SCALE GENOMIC DNA]</scope>
</reference>
<dbReference type="GO" id="GO:0000160">
    <property type="term" value="P:phosphorelay signal transduction system"/>
    <property type="evidence" value="ECO:0007669"/>
    <property type="project" value="InterPro"/>
</dbReference>
<dbReference type="SUPFAM" id="SSF52172">
    <property type="entry name" value="CheY-like"/>
    <property type="match status" value="1"/>
</dbReference>
<organism evidence="4 5">
    <name type="scientific">Candidatus Staskawiczbacteria bacterium RIFCSPHIGHO2_01_FULL_39_25</name>
    <dbReference type="NCBI Taxonomy" id="1802202"/>
    <lineage>
        <taxon>Bacteria</taxon>
        <taxon>Candidatus Staskawicziibacteriota</taxon>
    </lineage>
</organism>
<dbReference type="PROSITE" id="PS50110">
    <property type="entry name" value="RESPONSE_REGULATORY"/>
    <property type="match status" value="1"/>
</dbReference>
<evidence type="ECO:0000259" key="3">
    <source>
        <dbReference type="PROSITE" id="PS50110"/>
    </source>
</evidence>
<dbReference type="Pfam" id="PF00072">
    <property type="entry name" value="Response_reg"/>
    <property type="match status" value="1"/>
</dbReference>
<dbReference type="PANTHER" id="PTHR44591:SF3">
    <property type="entry name" value="RESPONSE REGULATORY DOMAIN-CONTAINING PROTEIN"/>
    <property type="match status" value="1"/>
</dbReference>
<evidence type="ECO:0000256" key="1">
    <source>
        <dbReference type="ARBA" id="ARBA00022553"/>
    </source>
</evidence>
<dbReference type="PANTHER" id="PTHR44591">
    <property type="entry name" value="STRESS RESPONSE REGULATOR PROTEIN 1"/>
    <property type="match status" value="1"/>
</dbReference>